<dbReference type="PANTHER" id="PTHR21338:SF0">
    <property type="entry name" value="LARGE RIBOSOMAL SUBUNIT PROTEIN ML41"/>
    <property type="match status" value="1"/>
</dbReference>
<dbReference type="GO" id="GO:0003735">
    <property type="term" value="F:structural constituent of ribosome"/>
    <property type="evidence" value="ECO:0007669"/>
    <property type="project" value="EnsemblFungi"/>
</dbReference>
<dbReference type="GO" id="GO:0006412">
    <property type="term" value="P:translation"/>
    <property type="evidence" value="ECO:0007669"/>
    <property type="project" value="TreeGrafter"/>
</dbReference>
<evidence type="ECO:0000313" key="7">
    <source>
        <dbReference type="EMBL" id="KAF6063408.1"/>
    </source>
</evidence>
<proteinExistence type="inferred from homology"/>
<protein>
    <submittedName>
        <fullName evidence="7">Mitochondrial ribosomal protein L27 family protein</fullName>
    </submittedName>
</protein>
<sequence length="168" mass="19308">MKVSQVLSFQGSVSSALRRPWQTFRDGTLYYGQLKSGSKRHALTGKQGNKHYYKGTRSTGIGSWDSRGRYHINWEKVRTYVVPEGLNNTELKALVSPKSPKFIQQVVGYRDHFKSPELAFHNAKDFIEYGANYSDVDLEQEGYIHRIVHPDILEAERKENMDVEGIKN</sequence>
<dbReference type="EMBL" id="JABWAD010000061">
    <property type="protein sequence ID" value="KAF6063408.1"/>
    <property type="molecule type" value="Genomic_DNA"/>
</dbReference>
<evidence type="ECO:0000256" key="2">
    <source>
        <dbReference type="ARBA" id="ARBA00010152"/>
    </source>
</evidence>
<dbReference type="OMA" id="KHTKYGE"/>
<keyword evidence="5" id="KW-0496">Mitochondrion</keyword>
<dbReference type="PANTHER" id="PTHR21338">
    <property type="entry name" value="MITOCHONDRIAL RIBOSOMAL PROTEIN L41"/>
    <property type="match status" value="1"/>
</dbReference>
<keyword evidence="6" id="KW-0687">Ribonucleoprotein</keyword>
<evidence type="ECO:0000256" key="4">
    <source>
        <dbReference type="ARBA" id="ARBA00022980"/>
    </source>
</evidence>
<dbReference type="GO" id="GO:0005762">
    <property type="term" value="C:mitochondrial large ribosomal subunit"/>
    <property type="evidence" value="ECO:0007669"/>
    <property type="project" value="EnsemblFungi"/>
</dbReference>
<dbReference type="Proteomes" id="UP000536275">
    <property type="component" value="Unassembled WGS sequence"/>
</dbReference>
<dbReference type="Pfam" id="PF09809">
    <property type="entry name" value="MRP-L27"/>
    <property type="match status" value="1"/>
</dbReference>
<keyword evidence="4 7" id="KW-0689">Ribosomal protein</keyword>
<comment type="similarity">
    <text evidence="2">Belongs to the mitochondrion-specific ribosomal protein mL41 family.</text>
</comment>
<dbReference type="SMR" id="A0A8H6BSN7"/>
<comment type="subcellular location">
    <subcellularLocation>
        <location evidence="1">Mitochondrion</location>
    </subcellularLocation>
</comment>
<accession>A0A8H6BSN7</accession>
<dbReference type="InterPro" id="IPR019189">
    <property type="entry name" value="Ribosomal_mL41"/>
</dbReference>
<evidence type="ECO:0000256" key="3">
    <source>
        <dbReference type="ARBA" id="ARBA00022946"/>
    </source>
</evidence>
<name>A0A8H6BSN7_CANAX</name>
<dbReference type="AlphaFoldDB" id="A0A8H6BSN7"/>
<evidence type="ECO:0000256" key="1">
    <source>
        <dbReference type="ARBA" id="ARBA00004173"/>
    </source>
</evidence>
<comment type="caution">
    <text evidence="7">The sequence shown here is derived from an EMBL/GenBank/DDBJ whole genome shotgun (WGS) entry which is preliminary data.</text>
</comment>
<evidence type="ECO:0000256" key="5">
    <source>
        <dbReference type="ARBA" id="ARBA00023128"/>
    </source>
</evidence>
<evidence type="ECO:0000256" key="6">
    <source>
        <dbReference type="ARBA" id="ARBA00023274"/>
    </source>
</evidence>
<gene>
    <name evidence="7" type="ORF">FOB64_006382</name>
</gene>
<evidence type="ECO:0000313" key="8">
    <source>
        <dbReference type="Proteomes" id="UP000536275"/>
    </source>
</evidence>
<reference evidence="7 8" key="1">
    <citation type="submission" date="2020-03" db="EMBL/GenBank/DDBJ databases">
        <title>FDA dAtabase for Regulatory Grade micrObial Sequences (FDA-ARGOS): Supporting development and validation of Infectious Disease Dx tests.</title>
        <authorList>
            <person name="Campos J."/>
            <person name="Goldberg B."/>
            <person name="Tallon L."/>
            <person name="Sadzewicz L."/>
            <person name="Vavikolanu K."/>
            <person name="Mehta A."/>
            <person name="Aluvathingal J."/>
            <person name="Nadendla S."/>
            <person name="Nandy P."/>
            <person name="Geyer C."/>
            <person name="Yan Y."/>
            <person name="Sichtig H."/>
        </authorList>
    </citation>
    <scope>NUCLEOTIDE SEQUENCE [LARGE SCALE GENOMIC DNA]</scope>
    <source>
        <strain evidence="7 8">FDAARGOS_656</strain>
    </source>
</reference>
<organism evidence="7 8">
    <name type="scientific">Candida albicans</name>
    <name type="common">Yeast</name>
    <dbReference type="NCBI Taxonomy" id="5476"/>
    <lineage>
        <taxon>Eukaryota</taxon>
        <taxon>Fungi</taxon>
        <taxon>Dikarya</taxon>
        <taxon>Ascomycota</taxon>
        <taxon>Saccharomycotina</taxon>
        <taxon>Pichiomycetes</taxon>
        <taxon>Debaryomycetaceae</taxon>
        <taxon>Candida/Lodderomyces clade</taxon>
        <taxon>Candida</taxon>
    </lineage>
</organism>
<keyword evidence="3" id="KW-0809">Transit peptide</keyword>